<feature type="domain" description="Phage tail assembly chaperone-like" evidence="1">
    <location>
        <begin position="86"/>
        <end position="137"/>
    </location>
</feature>
<evidence type="ECO:0000313" key="2">
    <source>
        <dbReference type="EMBL" id="QNK41813.1"/>
    </source>
</evidence>
<name>A0A7G8TDX2_9FIRM</name>
<evidence type="ECO:0000313" key="3">
    <source>
        <dbReference type="Proteomes" id="UP000515909"/>
    </source>
</evidence>
<protein>
    <submittedName>
        <fullName evidence="2">Phage tail assembly chaperone</fullName>
    </submittedName>
</protein>
<dbReference type="InterPro" id="IPR031893">
    <property type="entry name" value="Phage_tail_APC"/>
</dbReference>
<accession>A0A7G8TDX2</accession>
<evidence type="ECO:0000259" key="1">
    <source>
        <dbReference type="Pfam" id="PF16778"/>
    </source>
</evidence>
<dbReference type="Pfam" id="PF16778">
    <property type="entry name" value="Phage_tail_APC"/>
    <property type="match status" value="1"/>
</dbReference>
<sequence length="147" mass="16585">MEIKSGAMPEKAFQILYAGENSVVEFFDNARAESGIDERTGQKVTVWRCEKYVLTVPCSPGLAAEIENNYAVWLKKAKDAELAAEAEKVRKYRNGLLDQCDAQYCITAEWKAYKQALRDVPAQEGFPYIINWPVLPEEQSNGMKSRG</sequence>
<reference evidence="2 3" key="1">
    <citation type="submission" date="2020-08" db="EMBL/GenBank/DDBJ databases">
        <title>The isolate Caproiciproducens sp. 7D4C2 produces n-caproate at mildly acidic conditions from hexoses: genome and rBOX comparison with related strains and chain-elongating bacteria.</title>
        <authorList>
            <person name="Esquivel-Elizondo S."/>
            <person name="Bagci C."/>
            <person name="Temovska M."/>
            <person name="Jeon B.S."/>
            <person name="Bessarab I."/>
            <person name="Williams R.B.H."/>
            <person name="Huson D.H."/>
            <person name="Angenent L.T."/>
        </authorList>
    </citation>
    <scope>NUCLEOTIDE SEQUENCE [LARGE SCALE GENOMIC DNA]</scope>
    <source>
        <strain evidence="2 3">7D4C2</strain>
    </source>
</reference>
<dbReference type="RefSeq" id="WP_187037113.1">
    <property type="nucleotide sequence ID" value="NZ_CP060286.1"/>
</dbReference>
<proteinExistence type="predicted"/>
<dbReference type="AlphaFoldDB" id="A0A7G8TDX2"/>
<dbReference type="EMBL" id="CP060286">
    <property type="protein sequence ID" value="QNK41813.1"/>
    <property type="molecule type" value="Genomic_DNA"/>
</dbReference>
<organism evidence="2 3">
    <name type="scientific">Caproicibacter fermentans</name>
    <dbReference type="NCBI Taxonomy" id="2576756"/>
    <lineage>
        <taxon>Bacteria</taxon>
        <taxon>Bacillati</taxon>
        <taxon>Bacillota</taxon>
        <taxon>Clostridia</taxon>
        <taxon>Eubacteriales</taxon>
        <taxon>Acutalibacteraceae</taxon>
        <taxon>Caproicibacter</taxon>
    </lineage>
</organism>
<dbReference type="KEGG" id="cfem:HCR03_06100"/>
<dbReference type="Proteomes" id="UP000515909">
    <property type="component" value="Chromosome"/>
</dbReference>
<gene>
    <name evidence="2" type="ORF">HCR03_06100</name>
</gene>